<keyword evidence="2" id="KW-1133">Transmembrane helix</keyword>
<gene>
    <name evidence="3" type="ORF">V9T40_006355</name>
</gene>
<protein>
    <submittedName>
        <fullName evidence="3">Uncharacterized protein</fullName>
    </submittedName>
</protein>
<proteinExistence type="predicted"/>
<accession>A0AAN9TJW8</accession>
<evidence type="ECO:0000313" key="3">
    <source>
        <dbReference type="EMBL" id="KAK7598120.1"/>
    </source>
</evidence>
<dbReference type="AlphaFoldDB" id="A0AAN9TJW8"/>
<feature type="compositionally biased region" description="Polar residues" evidence="1">
    <location>
        <begin position="244"/>
        <end position="270"/>
    </location>
</feature>
<feature type="transmembrane region" description="Helical" evidence="2">
    <location>
        <begin position="298"/>
        <end position="315"/>
    </location>
</feature>
<keyword evidence="2" id="KW-0812">Transmembrane</keyword>
<evidence type="ECO:0000256" key="2">
    <source>
        <dbReference type="SAM" id="Phobius"/>
    </source>
</evidence>
<keyword evidence="4" id="KW-1185">Reference proteome</keyword>
<reference evidence="3 4" key="1">
    <citation type="submission" date="2024-03" db="EMBL/GenBank/DDBJ databases">
        <title>Adaptation during the transition from Ophiocordyceps entomopathogen to insect associate is accompanied by gene loss and intensified selection.</title>
        <authorList>
            <person name="Ward C.M."/>
            <person name="Onetto C.A."/>
            <person name="Borneman A.R."/>
        </authorList>
    </citation>
    <scope>NUCLEOTIDE SEQUENCE [LARGE SCALE GENOMIC DNA]</scope>
    <source>
        <strain evidence="3">AWRI1</strain>
        <tissue evidence="3">Single Adult Female</tissue>
    </source>
</reference>
<evidence type="ECO:0000313" key="4">
    <source>
        <dbReference type="Proteomes" id="UP001367676"/>
    </source>
</evidence>
<evidence type="ECO:0000256" key="1">
    <source>
        <dbReference type="SAM" id="MobiDB-lite"/>
    </source>
</evidence>
<dbReference type="Proteomes" id="UP001367676">
    <property type="component" value="Unassembled WGS sequence"/>
</dbReference>
<sequence>MKRTREPFRIPTETATHSIRKYSGKTDPRTPLQFIREFEHSALFTVTVTELDLRGKEIETKNTQMRNQRHFMASLDESFSVYSAAFLYFQTRCGMCEVYNYMREYFLELTWTKADRLEEYKAILMEKFDPNGQESWQDYLIQTFIRLRDCEPIYDTFKIDEEHFREVMNQKISEVGKTDLPGCDFTAFVEKVHTSNFREKIYNVKTLNMKWFAKVIYAYSKSEYKEQSKLQKEKVPVEEKHFSDPQTQTENLSSHQPEVTQTAISPADPDNSQRNKQEKLSCAGCRAQNSYLTRLRPFLFSIFYFILYYLISQFWDLESNCDTVLENYKKKLTISQSR</sequence>
<keyword evidence="2" id="KW-0472">Membrane</keyword>
<organism evidence="3 4">
    <name type="scientific">Parthenolecanium corni</name>
    <dbReference type="NCBI Taxonomy" id="536013"/>
    <lineage>
        <taxon>Eukaryota</taxon>
        <taxon>Metazoa</taxon>
        <taxon>Ecdysozoa</taxon>
        <taxon>Arthropoda</taxon>
        <taxon>Hexapoda</taxon>
        <taxon>Insecta</taxon>
        <taxon>Pterygota</taxon>
        <taxon>Neoptera</taxon>
        <taxon>Paraneoptera</taxon>
        <taxon>Hemiptera</taxon>
        <taxon>Sternorrhyncha</taxon>
        <taxon>Coccoidea</taxon>
        <taxon>Coccidae</taxon>
        <taxon>Parthenolecanium</taxon>
    </lineage>
</organism>
<name>A0AAN9TJW8_9HEMI</name>
<comment type="caution">
    <text evidence="3">The sequence shown here is derived from an EMBL/GenBank/DDBJ whole genome shotgun (WGS) entry which is preliminary data.</text>
</comment>
<dbReference type="EMBL" id="JBBCAQ010000014">
    <property type="protein sequence ID" value="KAK7598120.1"/>
    <property type="molecule type" value="Genomic_DNA"/>
</dbReference>
<feature type="region of interest" description="Disordered" evidence="1">
    <location>
        <begin position="235"/>
        <end position="277"/>
    </location>
</feature>